<dbReference type="EMBL" id="QNUE01000005">
    <property type="protein sequence ID" value="REC67611.1"/>
    <property type="molecule type" value="Genomic_DNA"/>
</dbReference>
<dbReference type="Proteomes" id="UP000256769">
    <property type="component" value="Unassembled WGS sequence"/>
</dbReference>
<protein>
    <submittedName>
        <fullName evidence="1">Uncharacterized protein</fullName>
    </submittedName>
</protein>
<evidence type="ECO:0000313" key="1">
    <source>
        <dbReference type="EMBL" id="REC67611.1"/>
    </source>
</evidence>
<keyword evidence="2" id="KW-1185">Reference proteome</keyword>
<organism evidence="1 2">
    <name type="scientific">Chryseobacterium flavum</name>
    <dbReference type="NCBI Taxonomy" id="415851"/>
    <lineage>
        <taxon>Bacteria</taxon>
        <taxon>Pseudomonadati</taxon>
        <taxon>Bacteroidota</taxon>
        <taxon>Flavobacteriia</taxon>
        <taxon>Flavobacteriales</taxon>
        <taxon>Weeksellaceae</taxon>
        <taxon>Chryseobacterium group</taxon>
        <taxon>Chryseobacterium</taxon>
    </lineage>
</organism>
<sequence length="264" mass="31189">MTKEEILEAISKSGYLFESEIVKHLSNSGYFVDSNVVFKDPLTLKNREIDIVAETYDNTEMGLSTKIRYFFELKNNSYPLVLLTELQFNPNTPEEIIKEIITVPQNIKYDLSDGYWNDLQYNNFPLFTQYCSFIKKGNNEIMATHPDELYTSLNKLCWYCEDEFRNHMELFDEMSTKYFRHWLYLPVLLINDDLYELTIEDGKSQLQEVPFSKLMVNFHYNDNPTSTIIYVVTKSYLNEFLQDMNILEQKISNEMRAAVNGNYS</sequence>
<name>A0A3D9CPK5_9FLAO</name>
<dbReference type="RefSeq" id="WP_115958595.1">
    <property type="nucleotide sequence ID" value="NZ_CBCRVL010000003.1"/>
</dbReference>
<reference evidence="1 2" key="1">
    <citation type="journal article" date="2007" name="Int. J. Syst. Evol. Microbiol.">
        <title>Chryseobacterium flavum sp. nov., isolated from polluted soil.</title>
        <authorList>
            <person name="Zhou Y."/>
            <person name="Dong J."/>
            <person name="Wang X."/>
            <person name="Huang X."/>
            <person name="Zhang K.Y."/>
            <person name="Zhang Y.Q."/>
            <person name="Guo Y.F."/>
            <person name="Lai R."/>
            <person name="Li W.J."/>
        </authorList>
    </citation>
    <scope>NUCLEOTIDE SEQUENCE [LARGE SCALE GENOMIC DNA]</scope>
    <source>
        <strain evidence="1 2">KCTC 12877</strain>
    </source>
</reference>
<accession>A0A3D9CPK5</accession>
<evidence type="ECO:0000313" key="2">
    <source>
        <dbReference type="Proteomes" id="UP000256769"/>
    </source>
</evidence>
<gene>
    <name evidence="1" type="ORF">DRF59_08220</name>
</gene>
<dbReference type="AlphaFoldDB" id="A0A3D9CPK5"/>
<proteinExistence type="predicted"/>
<dbReference type="OrthoDB" id="1442754at2"/>
<comment type="caution">
    <text evidence="1">The sequence shown here is derived from an EMBL/GenBank/DDBJ whole genome shotgun (WGS) entry which is preliminary data.</text>
</comment>